<sequence length="484" mass="54603">MGIKTGEKYLARIDQANPEVWLQGERLSGRLSEHPAFHGLMRTQASLYDMQVHEEYRSKLTYSCPETGEPIGLSYLQPRTKRDLARRRGMMQLWAEKHHGFLGRSPDYMNTAMMAFGASARLFEKDYPEYADNVKSYLKYCREQDITLSHAFIQPPSARISSFLQSLELPAAAHVVERNAEGIVVSGAFYMTTQGVTAEEIIVFPVPLPHVSTTENPYAFVFAVPNNLEGMKFVCRENWATMNSAYDHPLSSALDEMDTLVIFDHVQVPADRVFLCGDPFMVNLWMQESRFHTHASHQILCRVTAKSEFISGVLESLIDTMGLSAYSHVTEKSAEVISIVETLKSMLIASEATAKKDRFGSMLPNPDILYAANFLYPRLYPRMIDILQLVGAGGLIMLPGEKDFASANGPELETYLRTSGADAKNKTALMRLAWEIGASSFGGRQTLYERFFFGDSTRVAGRLVEHYSLRKKHMKRVAEFLKRE</sequence>
<feature type="binding site" evidence="4">
    <location>
        <begin position="455"/>
        <end position="458"/>
    </location>
    <ligand>
        <name>FAD</name>
        <dbReference type="ChEBI" id="CHEBI:57692"/>
    </ligand>
</feature>
<comment type="caution">
    <text evidence="7">The sequence shown here is derived from an EMBL/GenBank/DDBJ whole genome shotgun (WGS) entry which is preliminary data.</text>
</comment>
<dbReference type="SUPFAM" id="SSF47203">
    <property type="entry name" value="Acyl-CoA dehydrogenase C-terminal domain-like"/>
    <property type="match status" value="1"/>
</dbReference>
<evidence type="ECO:0000256" key="2">
    <source>
        <dbReference type="ARBA" id="ARBA00022827"/>
    </source>
</evidence>
<feature type="domain" description="HpaB/PvcC/4-BUDH C-terminal" evidence="5">
    <location>
        <begin position="283"/>
        <end position="481"/>
    </location>
</feature>
<dbReference type="PIRSF" id="PIRSF000331">
    <property type="entry name" value="HpaA_HpaB"/>
    <property type="match status" value="1"/>
</dbReference>
<dbReference type="AlphaFoldDB" id="A0A841T6Z0"/>
<name>A0A841T6Z0_9BACL</name>
<gene>
    <name evidence="7" type="ORF">H7B67_22620</name>
</gene>
<dbReference type="Pfam" id="PF11794">
    <property type="entry name" value="HpaB_N"/>
    <property type="match status" value="1"/>
</dbReference>
<dbReference type="EMBL" id="JACJVQ010000019">
    <property type="protein sequence ID" value="MBB6636931.1"/>
    <property type="molecule type" value="Genomic_DNA"/>
</dbReference>
<feature type="binding site" evidence="4">
    <location>
        <position position="193"/>
    </location>
    <ligand>
        <name>FAD</name>
        <dbReference type="ChEBI" id="CHEBI:57692"/>
    </ligand>
</feature>
<keyword evidence="3" id="KW-0560">Oxidoreductase</keyword>
<evidence type="ECO:0000313" key="7">
    <source>
        <dbReference type="EMBL" id="MBB6636931.1"/>
    </source>
</evidence>
<evidence type="ECO:0000256" key="4">
    <source>
        <dbReference type="PIRSR" id="PIRSR000331-2"/>
    </source>
</evidence>
<dbReference type="InterPro" id="IPR024674">
    <property type="entry name" value="HpaB/PvcC/4-BUDH_N"/>
</dbReference>
<protein>
    <submittedName>
        <fullName evidence="7">4-hydroxyphenylacetate 3-monooxygenase, oxygenase component</fullName>
    </submittedName>
</protein>
<organism evidence="7 8">
    <name type="scientific">Cohnella thailandensis</name>
    <dbReference type="NCBI Taxonomy" id="557557"/>
    <lineage>
        <taxon>Bacteria</taxon>
        <taxon>Bacillati</taxon>
        <taxon>Bacillota</taxon>
        <taxon>Bacilli</taxon>
        <taxon>Bacillales</taxon>
        <taxon>Paenibacillaceae</taxon>
        <taxon>Cohnella</taxon>
    </lineage>
</organism>
<feature type="domain" description="HpaB/PvcC/4-BUDH N-terminal" evidence="6">
    <location>
        <begin position="5"/>
        <end position="275"/>
    </location>
</feature>
<evidence type="ECO:0000259" key="5">
    <source>
        <dbReference type="Pfam" id="PF03241"/>
    </source>
</evidence>
<dbReference type="InterPro" id="IPR009100">
    <property type="entry name" value="AcylCoA_DH/oxidase_NM_dom_sf"/>
</dbReference>
<keyword evidence="7" id="KW-0503">Monooxygenase</keyword>
<keyword evidence="2 4" id="KW-0274">FAD</keyword>
<dbReference type="Gene3D" id="1.20.140.10">
    <property type="entry name" value="Butyryl-CoA Dehydrogenase, subunit A, domain 3"/>
    <property type="match status" value="1"/>
</dbReference>
<proteinExistence type="predicted"/>
<dbReference type="SUPFAM" id="SSF56645">
    <property type="entry name" value="Acyl-CoA dehydrogenase NM domain-like"/>
    <property type="match status" value="1"/>
</dbReference>
<evidence type="ECO:0000313" key="8">
    <source>
        <dbReference type="Proteomes" id="UP000535838"/>
    </source>
</evidence>
<evidence type="ECO:0000259" key="6">
    <source>
        <dbReference type="Pfam" id="PF11794"/>
    </source>
</evidence>
<keyword evidence="1" id="KW-0285">Flavoprotein</keyword>
<reference evidence="7 8" key="1">
    <citation type="submission" date="2020-08" db="EMBL/GenBank/DDBJ databases">
        <title>Cohnella phylogeny.</title>
        <authorList>
            <person name="Dunlap C."/>
        </authorList>
    </citation>
    <scope>NUCLEOTIDE SEQUENCE [LARGE SCALE GENOMIC DNA]</scope>
    <source>
        <strain evidence="7 8">DSM 25241</strain>
    </source>
</reference>
<accession>A0A841T6Z0</accession>
<dbReference type="GO" id="GO:0016627">
    <property type="term" value="F:oxidoreductase activity, acting on the CH-CH group of donors"/>
    <property type="evidence" value="ECO:0007669"/>
    <property type="project" value="InterPro"/>
</dbReference>
<dbReference type="InterPro" id="IPR036250">
    <property type="entry name" value="AcylCo_DH-like_C"/>
</dbReference>
<dbReference type="RefSeq" id="WP_185122127.1">
    <property type="nucleotide sequence ID" value="NZ_JACJVQ010000019.1"/>
</dbReference>
<dbReference type="PANTHER" id="PTHR36117:SF3">
    <property type="entry name" value="4-HYDROXYPHENYLACETATE 3-MONOOXYGENASE-RELATED"/>
    <property type="match status" value="1"/>
</dbReference>
<evidence type="ECO:0000256" key="1">
    <source>
        <dbReference type="ARBA" id="ARBA00022630"/>
    </source>
</evidence>
<dbReference type="Gene3D" id="2.40.110.10">
    <property type="entry name" value="Butyryl-CoA Dehydrogenase, subunit A, domain 2"/>
    <property type="match status" value="1"/>
</dbReference>
<keyword evidence="8" id="KW-1185">Reference proteome</keyword>
<dbReference type="Pfam" id="PF03241">
    <property type="entry name" value="HpaB"/>
    <property type="match status" value="1"/>
</dbReference>
<dbReference type="Proteomes" id="UP000535838">
    <property type="component" value="Unassembled WGS sequence"/>
</dbReference>
<dbReference type="Gene3D" id="1.10.3140.10">
    <property type="entry name" value="4-hydroxybutyryl-coa dehydratase, domain 1"/>
    <property type="match status" value="1"/>
</dbReference>
<dbReference type="InterPro" id="IPR024719">
    <property type="entry name" value="HpaB/PvcC/4-BUDH_C"/>
</dbReference>
<dbReference type="InterPro" id="IPR046373">
    <property type="entry name" value="Acyl-CoA_Oxase/DH_mid-dom_sf"/>
</dbReference>
<evidence type="ECO:0000256" key="3">
    <source>
        <dbReference type="ARBA" id="ARBA00023002"/>
    </source>
</evidence>
<dbReference type="InterPro" id="IPR004925">
    <property type="entry name" value="HpaB/PvcC/4-BUDH"/>
</dbReference>
<dbReference type="GO" id="GO:0004497">
    <property type="term" value="F:monooxygenase activity"/>
    <property type="evidence" value="ECO:0007669"/>
    <property type="project" value="UniProtKB-KW"/>
</dbReference>
<dbReference type="PANTHER" id="PTHR36117">
    <property type="entry name" value="4-HYDROXYPHENYLACETATE 3-MONOOXYGENASE-RELATED"/>
    <property type="match status" value="1"/>
</dbReference>